<reference evidence="1" key="1">
    <citation type="submission" date="2022-10" db="EMBL/GenBank/DDBJ databases">
        <title>Chitiniphilus purpureus sp. nov., a novel chitin-degrading bacterium isolated from crawfish pond sediment.</title>
        <authorList>
            <person name="Li K."/>
        </authorList>
    </citation>
    <scope>NUCLEOTIDE SEQUENCE</scope>
    <source>
        <strain evidence="1">CD1</strain>
    </source>
</reference>
<dbReference type="EMBL" id="CP106753">
    <property type="protein sequence ID" value="UXY14517.1"/>
    <property type="molecule type" value="Genomic_DNA"/>
</dbReference>
<evidence type="ECO:0000313" key="1">
    <source>
        <dbReference type="EMBL" id="UXY14517.1"/>
    </source>
</evidence>
<organism evidence="1 2">
    <name type="scientific">Chitiniphilus purpureus</name>
    <dbReference type="NCBI Taxonomy" id="2981137"/>
    <lineage>
        <taxon>Bacteria</taxon>
        <taxon>Pseudomonadati</taxon>
        <taxon>Pseudomonadota</taxon>
        <taxon>Betaproteobacteria</taxon>
        <taxon>Neisseriales</taxon>
        <taxon>Chitinibacteraceae</taxon>
        <taxon>Chitiniphilus</taxon>
    </lineage>
</organism>
<evidence type="ECO:0000313" key="2">
    <source>
        <dbReference type="Proteomes" id="UP001061302"/>
    </source>
</evidence>
<dbReference type="Proteomes" id="UP001061302">
    <property type="component" value="Chromosome"/>
</dbReference>
<accession>A0ABY6DJK7</accession>
<proteinExistence type="predicted"/>
<protein>
    <submittedName>
        <fullName evidence="1">Uncharacterized protein</fullName>
    </submittedName>
</protein>
<dbReference type="RefSeq" id="WP_263123817.1">
    <property type="nucleotide sequence ID" value="NZ_CP106753.1"/>
</dbReference>
<gene>
    <name evidence="1" type="ORF">N8I74_14490</name>
</gene>
<name>A0ABY6DJK7_9NEIS</name>
<keyword evidence="2" id="KW-1185">Reference proteome</keyword>
<sequence>MAPSFNALGGVAGAMGVTNSTMGMLLNGTVGNMAMQGANALTGIQEKFS</sequence>